<organism evidence="1 2">
    <name type="scientific">Paenibacillus brasilensis</name>
    <dbReference type="NCBI Taxonomy" id="128574"/>
    <lineage>
        <taxon>Bacteria</taxon>
        <taxon>Bacillati</taxon>
        <taxon>Bacillota</taxon>
        <taxon>Bacilli</taxon>
        <taxon>Bacillales</taxon>
        <taxon>Paenibacillaceae</taxon>
        <taxon>Paenibacillus</taxon>
    </lineage>
</organism>
<name>A0ABU0L6K0_9BACL</name>
<reference evidence="1 2" key="1">
    <citation type="submission" date="2023-07" db="EMBL/GenBank/DDBJ databases">
        <title>Genomic Encyclopedia of Type Strains, Phase IV (KMG-IV): sequencing the most valuable type-strain genomes for metagenomic binning, comparative biology and taxonomic classification.</title>
        <authorList>
            <person name="Goeker M."/>
        </authorList>
    </citation>
    <scope>NUCLEOTIDE SEQUENCE [LARGE SCALE GENOMIC DNA]</scope>
    <source>
        <strain evidence="1 2">DSM 14914</strain>
    </source>
</reference>
<evidence type="ECO:0000313" key="2">
    <source>
        <dbReference type="Proteomes" id="UP001242811"/>
    </source>
</evidence>
<evidence type="ECO:0000313" key="1">
    <source>
        <dbReference type="EMBL" id="MDQ0496922.1"/>
    </source>
</evidence>
<protein>
    <submittedName>
        <fullName evidence="1">Uncharacterized protein</fullName>
    </submittedName>
</protein>
<dbReference type="Proteomes" id="UP001242811">
    <property type="component" value="Unassembled WGS sequence"/>
</dbReference>
<sequence length="45" mass="5568">MNENKKREIVMFVIRELREYSCYCGRGNMSFSKIHFNNDYWTMLI</sequence>
<comment type="caution">
    <text evidence="1">The sequence shown here is derived from an EMBL/GenBank/DDBJ whole genome shotgun (WGS) entry which is preliminary data.</text>
</comment>
<accession>A0ABU0L6K0</accession>
<gene>
    <name evidence="1" type="ORF">QOZ95_005122</name>
</gene>
<dbReference type="EMBL" id="JAUSWA010000047">
    <property type="protein sequence ID" value="MDQ0496922.1"/>
    <property type="molecule type" value="Genomic_DNA"/>
</dbReference>
<keyword evidence="2" id="KW-1185">Reference proteome</keyword>
<proteinExistence type="predicted"/>